<dbReference type="EMBL" id="VSWD01000008">
    <property type="protein sequence ID" value="KAK3095581.1"/>
    <property type="molecule type" value="Genomic_DNA"/>
</dbReference>
<name>A0AA89BV02_PINIB</name>
<dbReference type="Pfam" id="PF07525">
    <property type="entry name" value="SOCS_box"/>
    <property type="match status" value="1"/>
</dbReference>
<feature type="domain" description="SOCS box" evidence="1">
    <location>
        <begin position="70"/>
        <end position="124"/>
    </location>
</feature>
<evidence type="ECO:0000259" key="1">
    <source>
        <dbReference type="PROSITE" id="PS50225"/>
    </source>
</evidence>
<organism evidence="2 3">
    <name type="scientific">Pinctada imbricata</name>
    <name type="common">Atlantic pearl-oyster</name>
    <name type="synonym">Pinctada martensii</name>
    <dbReference type="NCBI Taxonomy" id="66713"/>
    <lineage>
        <taxon>Eukaryota</taxon>
        <taxon>Metazoa</taxon>
        <taxon>Spiralia</taxon>
        <taxon>Lophotrochozoa</taxon>
        <taxon>Mollusca</taxon>
        <taxon>Bivalvia</taxon>
        <taxon>Autobranchia</taxon>
        <taxon>Pteriomorphia</taxon>
        <taxon>Pterioida</taxon>
        <taxon>Pterioidea</taxon>
        <taxon>Pteriidae</taxon>
        <taxon>Pinctada</taxon>
    </lineage>
</organism>
<sequence>MNKTNIAEMLLVHGADPNLGCPFDVTALQKACERCNPHLVNMILHCGVNWKKERWLKKFVTGTNITCNSEINEHLYYWRTNVMDLQHLTRLAIRRILYENLAEKLNCLHIPQKLKGYILLSDIRTDNFDMTK</sequence>
<dbReference type="SMART" id="SM00969">
    <property type="entry name" value="SOCS_box"/>
    <property type="match status" value="1"/>
</dbReference>
<dbReference type="InterPro" id="IPR036770">
    <property type="entry name" value="Ankyrin_rpt-contain_sf"/>
</dbReference>
<dbReference type="GO" id="GO:0035556">
    <property type="term" value="P:intracellular signal transduction"/>
    <property type="evidence" value="ECO:0007669"/>
    <property type="project" value="InterPro"/>
</dbReference>
<dbReference type="InterPro" id="IPR001496">
    <property type="entry name" value="SOCS_box"/>
</dbReference>
<dbReference type="PROSITE" id="PS50225">
    <property type="entry name" value="SOCS"/>
    <property type="match status" value="1"/>
</dbReference>
<dbReference type="SUPFAM" id="SSF48403">
    <property type="entry name" value="Ankyrin repeat"/>
    <property type="match status" value="1"/>
</dbReference>
<dbReference type="Gene3D" id="1.10.750.20">
    <property type="entry name" value="SOCS box"/>
    <property type="match status" value="1"/>
</dbReference>
<proteinExistence type="predicted"/>
<reference evidence="2" key="1">
    <citation type="submission" date="2019-08" db="EMBL/GenBank/DDBJ databases">
        <title>The improved chromosome-level genome for the pearl oyster Pinctada fucata martensii using PacBio sequencing and Hi-C.</title>
        <authorList>
            <person name="Zheng Z."/>
        </authorList>
    </citation>
    <scope>NUCLEOTIDE SEQUENCE</scope>
    <source>
        <strain evidence="2">ZZ-2019</strain>
        <tissue evidence="2">Adductor muscle</tissue>
    </source>
</reference>
<accession>A0AA89BV02</accession>
<evidence type="ECO:0000313" key="3">
    <source>
        <dbReference type="Proteomes" id="UP001186944"/>
    </source>
</evidence>
<comment type="caution">
    <text evidence="2">The sequence shown here is derived from an EMBL/GenBank/DDBJ whole genome shotgun (WGS) entry which is preliminary data.</text>
</comment>
<gene>
    <name evidence="2" type="ORF">FSP39_016307</name>
</gene>
<dbReference type="SUPFAM" id="SSF158235">
    <property type="entry name" value="SOCS box-like"/>
    <property type="match status" value="1"/>
</dbReference>
<keyword evidence="3" id="KW-1185">Reference proteome</keyword>
<dbReference type="InterPro" id="IPR036036">
    <property type="entry name" value="SOCS_box-like_dom_sf"/>
</dbReference>
<dbReference type="Proteomes" id="UP001186944">
    <property type="component" value="Unassembled WGS sequence"/>
</dbReference>
<dbReference type="Gene3D" id="1.25.40.20">
    <property type="entry name" value="Ankyrin repeat-containing domain"/>
    <property type="match status" value="1"/>
</dbReference>
<protein>
    <recommendedName>
        <fullName evidence="1">SOCS box domain-containing protein</fullName>
    </recommendedName>
</protein>
<dbReference type="AlphaFoldDB" id="A0AA89BV02"/>
<evidence type="ECO:0000313" key="2">
    <source>
        <dbReference type="EMBL" id="KAK3095581.1"/>
    </source>
</evidence>